<dbReference type="Pfam" id="PF18857">
    <property type="entry name" value="LPD38"/>
    <property type="match status" value="1"/>
</dbReference>
<organism evidence="7 8">
    <name type="scientific">Neisseria animalis</name>
    <dbReference type="NCBI Taxonomy" id="492"/>
    <lineage>
        <taxon>Bacteria</taxon>
        <taxon>Pseudomonadati</taxon>
        <taxon>Pseudomonadota</taxon>
        <taxon>Betaproteobacteria</taxon>
        <taxon>Neisseriales</taxon>
        <taxon>Neisseriaceae</taxon>
        <taxon>Neisseria</taxon>
    </lineage>
</organism>
<feature type="domain" description="DdrB-like" evidence="2">
    <location>
        <begin position="684"/>
        <end position="802"/>
    </location>
</feature>
<dbReference type="KEGG" id="naq:D0T90_10160"/>
<dbReference type="Pfam" id="PF18812">
    <property type="entry name" value="PBECR3"/>
    <property type="match status" value="1"/>
</dbReference>
<protein>
    <recommendedName>
        <fullName evidence="9">PLxRFG domain-containing protein</fullName>
    </recommendedName>
</protein>
<sequence length="2888" mass="316385">MAKMTLEQARAFIDNYYQNPPETPESVLSGFGQVFEQERQKYGVVDQARLLEHMSSNLEREYGKEMADMARSRFKVDPGRNLFAYANDGMIAAGNAVTGMAKSAVDFVAPGSSFANYFQEKIDQGNESRSDAAKLADYRLQQGLADDQSTGDKIGAIAGYAASDPVSALGTVAGYGLGAAALARLGGVGLSAAANAAMGSGAVRGQIYDDTVSADDKELMSLNPEYRQLRQTMSEADAKYEIGTRFWQHLPEIAAGGGVGFVAGRSGLEGALAKTGAAKPLMTGLKEVGGEALEEGVQTAAANYGYSRIDPRRELTEGVESAALMGAAYGVPLGGLALASPQMSATVRAADEMRNADLLALEQEYTARRRGETREDYDKRVAETADKFGQAVAETNRKYDDFTGRLMADVRLGKGVWSGDSEYEQFARMVTAGQFVPSDTVAQGVPQRNRDGGLPELWQAAKAKIRDLAGRVSADKSLREQVDLVPVSPQEAELAKQHGLDIAGFTHMIDSSAINHVLKNHGNEKTERNRGNVAVTADDFETVADVIANPDTMVFGGSTRLKRDAVFYVKKMDDGSTAVIEEVRTGKRKMAVTSMRKYPPTTHASSILKTLSLNARDGFGGSKVSIVQKPYSNNPLKANTAPTDLPTDRIAPTARERAAAASTQTGRVVAGKADSVDVSGRYEPVVWELREASDMGATVSKAENQYRDRNRAASEQQINHIAANLDFRKISESPFMDFGAPVLAKDGETVIGGNGRVAAVKQAYAQGTAENYRQQLAEHAADFGFTPETVAAFEQPVLVRRLQNDVDIKKAAIASNEGAGLAMSSLELAKTDASRLPPLQLFTHNESGSLNTPANRSAIAQFVGNFPQNQQAALQDANGMLSREGLRRLENAMLYQAYGDSPALQRMVESNDVESRNVGNALAQSAGVVADARNDMAYGDLYDLDIAADLVQAADLIESLRSQGRSVQDYLAQQDFADTVGDTAKMLLAYLDGNIRSAKKIRDLIHAYYGEVRALGNPKEGDMFGGNDTVTRQQLLRKAIHEQSGDFGTETQPGNTGADADGETGNGRAAEAGSDEADLQSGTQSADGAGDGSGVETVGGAVRPQETDEDYLADGAAMTDAEQEANDVLFSLDESADSVFARAVDKAAGGYQGDRKRYIRMGTTPDVLKMLGLPDTAISMREDVFNKAMGGKHNLTAADMKALPREINNPVAVAKSRSTDNGYVVFTELTEHENGKEKPIIAALHLKTSEKGLEVIDVASAYGRSKRQIEADLQHTLYWNKEKGYPFVDRAQLQLPVVILNKDNLSSSNIKTETDLAQYRSGKTPTDLTEINTRLRRALGGERAALVQVVDSKTAFPKDWTAIKSGGIEGSFNRKTGELYLFADNLTPERAVWVAWHELGHRGFAVKGSREYLNTLDLLGRNETVAKMADRIQRLRRDTDDAAATVRSVAVEEAVVELYAAQQTGNWAEIETRYGVEISDSLKRRAGNWLKRIAETLRRVWAMATGRREVSDREVLEALADIHRDNTAELDGDLGGDVLFSKYSDDADKVNRAFEIMTEPFGDRFIVSRDSSRISNSEYVEIYDAENDEGFKVRVSDHSLPAHHRNPYEAKFEVFPRGGKDTNSRGEDAKWHTDGSWVEAVEKAAEMFGLEIPPHVKAVKTRMERKAEQGEQSKPARKAAKRNPNAKRIKELKARIAQYEEMISWNQGESEAAVSNRKYFSERIAEFKAEMESLQDSGSRFSRSHDADFARKAAVLQGEPVAVISERKAPQGFKALREWAAGLFKQAGGAAVNPEVGEIALNERAVRDSIAHGMNPFKAEAFAVVPEVIEQGVVIHQGRNPDNGAEYVYISAPVMIEGKDDVVTLLARNTGSGRQMYLHSVVTKESILNASDTETAVISRETGKVNSGYIANILRNYLNYKPETENSLSDMRFSRADLMTEEQVREFAETGEMPPSDSVWQDMQQAYRDEQVRGRLKDGIVSKKDKLLEAVEDAAIQLKRWADGLPDLVADAPMRQLLEQAFRRAPNMRNAKNQEIQVRFVTPLNKELSRLQKKYKGKSLVELKNLVGYWMSAKYAPTANKRLIERAEAKVEEAKAALAKKETAANKAALTRAEKELAEYRASISGKKQGKTAGGFSNPVAAKVKADIEQHIELADLEAVAGHVRGMLDFALDLDLESGMISKEMYDEFKVNVDYVPFTGNPYDPLNGSDDERDVLFGGGSGINQARDKQMKGRVSMAQNGIDAAFGRVAKSTANYGYADFKNKLNTVYERALRHYLDMGLDEHEAKKRVAEEIGIARAARSPFSRNTDNVIFHKVDGRDVEFSLRPAVMAGIVNANREEVPSFVKPVQGFTRLYARGVTQFAPAFAPMNAFRDIWEKTEMIRVMEGWNEQGGKVDMDKVARQAWANFTKSAPTTFNAAWKGDFSGKDGKLLKQFLDLGGVSTYGTMLAKTETDMLKHVARESGTALSVLKKGVERVEQYNQMFDLMPGFSLFKALTDNGVSAEAAAGLVLGTADFNKRGAKMGIVRALYIFSQPTAMGAANLGRLLATAKGQRRFVGQAAAAMVLYSLLRGMEDEDNGGNKLDQEGDMTRYIPIPMGGELLKIPVGFGLPQLVWNFATNSVKAMEGDITAGEAFGNMLAHWSKTVAPVSPSEISVAKYPGAKLAMTVTPTVFQPIMQNVLNRNAFGSQITKGFVREDVLKAEQSKTTTAPEWKSAALWLQRNFGIDLHPEQIQNLVNGYAVSVLRDGINFFIENPNREALGRQPKTLFFNSIYGPRNEFAIQSRYYEAVSEASEVFKEFESRKRHGDLSGWLDDEKRAVIAWYKRAKSAESRVSRPKARATRLFNKGGLSEERMREVTVRTIGRRADMQSVALGQWRKLKGLNTAFE</sequence>
<evidence type="ECO:0008006" key="9">
    <source>
        <dbReference type="Google" id="ProtNLM"/>
    </source>
</evidence>
<dbReference type="InterPro" id="IPR040824">
    <property type="entry name" value="LPD3"/>
</dbReference>
<dbReference type="InterPro" id="IPR040561">
    <property type="entry name" value="LPD38"/>
</dbReference>
<dbReference type="InterPro" id="IPR041301">
    <property type="entry name" value="PBECR3"/>
</dbReference>
<feature type="domain" description="Phage MuF C-terminal" evidence="5">
    <location>
        <begin position="1187"/>
        <end position="1284"/>
    </location>
</feature>
<keyword evidence="8" id="KW-1185">Reference proteome</keyword>
<accession>A0A5P3MT90</accession>
<evidence type="ECO:0000259" key="2">
    <source>
        <dbReference type="Pfam" id="PF18763"/>
    </source>
</evidence>
<feature type="region of interest" description="Disordered" evidence="1">
    <location>
        <begin position="1043"/>
        <end position="1105"/>
    </location>
</feature>
<dbReference type="EMBL" id="CP031699">
    <property type="protein sequence ID" value="QEY24784.1"/>
    <property type="molecule type" value="Genomic_DNA"/>
</dbReference>
<feature type="compositionally biased region" description="Basic residues" evidence="1">
    <location>
        <begin position="1675"/>
        <end position="1687"/>
    </location>
</feature>
<evidence type="ECO:0000259" key="3">
    <source>
        <dbReference type="Pfam" id="PF18798"/>
    </source>
</evidence>
<name>A0A5P3MT90_NEIAN</name>
<dbReference type="Pfam" id="PF18798">
    <property type="entry name" value="LPD3"/>
    <property type="match status" value="1"/>
</dbReference>
<evidence type="ECO:0000313" key="7">
    <source>
        <dbReference type="EMBL" id="QEY24784.1"/>
    </source>
</evidence>
<evidence type="ECO:0000259" key="5">
    <source>
        <dbReference type="Pfam" id="PF18819"/>
    </source>
</evidence>
<dbReference type="InterPro" id="IPR041398">
    <property type="entry name" value="DdrB_dom"/>
</dbReference>
<dbReference type="Pfam" id="PF18819">
    <property type="entry name" value="MuF_C"/>
    <property type="match status" value="1"/>
</dbReference>
<dbReference type="InterPro" id="IPR041131">
    <property type="entry name" value="MuF_C"/>
</dbReference>
<evidence type="ECO:0000259" key="4">
    <source>
        <dbReference type="Pfam" id="PF18812"/>
    </source>
</evidence>
<feature type="domain" description="Phage-Barnase-EndoU-ColicinE5/D-RelE like nuclease 3" evidence="4">
    <location>
        <begin position="491"/>
        <end position="601"/>
    </location>
</feature>
<dbReference type="RefSeq" id="WP_126325841.1">
    <property type="nucleotide sequence ID" value="NZ_CP031699.1"/>
</dbReference>
<feature type="region of interest" description="Disordered" evidence="1">
    <location>
        <begin position="1663"/>
        <end position="1687"/>
    </location>
</feature>
<evidence type="ECO:0000256" key="1">
    <source>
        <dbReference type="SAM" id="MobiDB-lite"/>
    </source>
</evidence>
<feature type="domain" description="Large polyvalent protein-associated" evidence="3">
    <location>
        <begin position="1773"/>
        <end position="1877"/>
    </location>
</feature>
<proteinExistence type="predicted"/>
<gene>
    <name evidence="7" type="ORF">D0T90_10160</name>
</gene>
<feature type="domain" description="Large polyvalent protein associated" evidence="6">
    <location>
        <begin position="2591"/>
        <end position="2746"/>
    </location>
</feature>
<dbReference type="Pfam" id="PF18763">
    <property type="entry name" value="ddrB-ParB"/>
    <property type="match status" value="1"/>
</dbReference>
<reference evidence="7 8" key="1">
    <citation type="submission" date="2018-08" db="EMBL/GenBank/DDBJ databases">
        <title>Neisseria animalis ATCC 49930 complete genome.</title>
        <authorList>
            <person name="Veseli I.A."/>
            <person name="Mascarenhas dos Santos A.C."/>
            <person name="Buttler R."/>
            <person name="Pombert J.-F."/>
        </authorList>
    </citation>
    <scope>NUCLEOTIDE SEQUENCE [LARGE SCALE GENOMIC DNA]</scope>
    <source>
        <strain evidence="7 8">ATCC 49930</strain>
    </source>
</reference>
<dbReference type="Proteomes" id="UP000325536">
    <property type="component" value="Chromosome"/>
</dbReference>
<evidence type="ECO:0000313" key="8">
    <source>
        <dbReference type="Proteomes" id="UP000325536"/>
    </source>
</evidence>
<evidence type="ECO:0000259" key="6">
    <source>
        <dbReference type="Pfam" id="PF18857"/>
    </source>
</evidence>